<dbReference type="InterPro" id="IPR036249">
    <property type="entry name" value="Thioredoxin-like_sf"/>
</dbReference>
<dbReference type="EMBL" id="LT598462">
    <property type="protein sequence ID" value="SCU78086.1"/>
    <property type="molecule type" value="Genomic_DNA"/>
</dbReference>
<sequence length="108" mass="12486">MSKYLTEVKNVLSSNKFVQVNGNFCPDCVYVNGVWKKLGVFDKIRLFEVGNMNREDQTRYRDAFAEVAGYRNLPTLFVNGQAWGTEREVHQLERQGKLQAELERIGLL</sequence>
<name>A0A1G4IN40_9SACH</name>
<evidence type="ECO:0000313" key="1">
    <source>
        <dbReference type="EMBL" id="SCU78086.1"/>
    </source>
</evidence>
<keyword evidence="2" id="KW-1185">Reference proteome</keyword>
<protein>
    <submittedName>
        <fullName evidence="1">LAMI_0A03378g1_1</fullName>
    </submittedName>
</protein>
<dbReference type="OrthoDB" id="418495at2759"/>
<proteinExistence type="predicted"/>
<gene>
    <name evidence="1" type="ORF">LAMI_0A03378G</name>
</gene>
<dbReference type="Proteomes" id="UP000191024">
    <property type="component" value="Chromosome A"/>
</dbReference>
<dbReference type="Gene3D" id="3.40.30.10">
    <property type="entry name" value="Glutaredoxin"/>
    <property type="match status" value="1"/>
</dbReference>
<evidence type="ECO:0000313" key="2">
    <source>
        <dbReference type="Proteomes" id="UP000191024"/>
    </source>
</evidence>
<accession>A0A1G4IN40</accession>
<dbReference type="SUPFAM" id="SSF52833">
    <property type="entry name" value="Thioredoxin-like"/>
    <property type="match status" value="1"/>
</dbReference>
<reference evidence="1 2" key="1">
    <citation type="submission" date="2016-03" db="EMBL/GenBank/DDBJ databases">
        <authorList>
            <person name="Devillers H."/>
        </authorList>
    </citation>
    <scope>NUCLEOTIDE SEQUENCE [LARGE SCALE GENOMIC DNA]</scope>
    <source>
        <strain evidence="1">CBS 11717</strain>
    </source>
</reference>
<dbReference type="PROSITE" id="PS51354">
    <property type="entry name" value="GLUTAREDOXIN_2"/>
    <property type="match status" value="1"/>
</dbReference>
<dbReference type="STRING" id="1230905.A0A1G4IN40"/>
<dbReference type="AlphaFoldDB" id="A0A1G4IN40"/>
<organism evidence="1 2">
    <name type="scientific">Lachancea mirantina</name>
    <dbReference type="NCBI Taxonomy" id="1230905"/>
    <lineage>
        <taxon>Eukaryota</taxon>
        <taxon>Fungi</taxon>
        <taxon>Dikarya</taxon>
        <taxon>Ascomycota</taxon>
        <taxon>Saccharomycotina</taxon>
        <taxon>Saccharomycetes</taxon>
        <taxon>Saccharomycetales</taxon>
        <taxon>Saccharomycetaceae</taxon>
        <taxon>Lachancea</taxon>
    </lineage>
</organism>